<evidence type="ECO:0000256" key="3">
    <source>
        <dbReference type="ARBA" id="ARBA00004496"/>
    </source>
</evidence>
<evidence type="ECO:0000256" key="14">
    <source>
        <dbReference type="ARBA" id="ARBA00023004"/>
    </source>
</evidence>
<dbReference type="PANTHER" id="PTHR24421:SF10">
    <property type="entry name" value="NITRATE_NITRITE SENSOR PROTEIN NARQ"/>
    <property type="match status" value="1"/>
</dbReference>
<accession>A0ABV3P3R8</accession>
<sequence>MPTPRERWSTAGPQSAGSWWVRSVPGWHGAFGLFVAIAGVVLLASHDPDRTLAALAVGAVALAYVLLAVPGARRRDWRARAYLAVAVVGLCGAYAADPQLSFLLFIAFPQTWFLTDTRREGVVWTVATAAAGLVGMSAGYGPSAATMDIAVSMLVSVGFTCVLGVWISFVVEQSAERAQLIAELEDTRAELAAAHHDAGVAAERSRMAADIHDTLAQGFTGIVLLAQSAAAVAREEPTRRALGLIEGAARSGLAEARTLVAAMSPVGLEDASTLGEALRRLAERVSRESGVRVEVVVSGRDPVTLPRAQQVVLLRAAQEALANVRKHAGAGRAQVVLSSEDGTASLEVRDDGVGLAAADLTGGTGFGLAGMRRRVEEAGGVLEVAGEPGVGTRVRIALPTTPAPVPAPVDLVGGDAG</sequence>
<keyword evidence="9" id="KW-0808">Transferase</keyword>
<evidence type="ECO:0000256" key="4">
    <source>
        <dbReference type="ARBA" id="ARBA00012438"/>
    </source>
</evidence>
<keyword evidence="11" id="KW-0547">Nucleotide-binding</keyword>
<organism evidence="22 23">
    <name type="scientific">Kineococcus endophyticus</name>
    <dbReference type="NCBI Taxonomy" id="1181883"/>
    <lineage>
        <taxon>Bacteria</taxon>
        <taxon>Bacillati</taxon>
        <taxon>Actinomycetota</taxon>
        <taxon>Actinomycetes</taxon>
        <taxon>Kineosporiales</taxon>
        <taxon>Kineosporiaceae</taxon>
        <taxon>Kineococcus</taxon>
    </lineage>
</organism>
<dbReference type="SUPFAM" id="SSF55874">
    <property type="entry name" value="ATPase domain of HSP90 chaperone/DNA topoisomerase II/histidine kinase"/>
    <property type="match status" value="1"/>
</dbReference>
<feature type="transmembrane region" description="Helical" evidence="20">
    <location>
        <begin position="51"/>
        <end position="69"/>
    </location>
</feature>
<keyword evidence="14" id="KW-0408">Iron</keyword>
<reference evidence="22 23" key="1">
    <citation type="submission" date="2024-07" db="EMBL/GenBank/DDBJ databases">
        <authorList>
            <person name="Thanompreechachai J."/>
            <person name="Duangmal K."/>
        </authorList>
    </citation>
    <scope>NUCLEOTIDE SEQUENCE [LARGE SCALE GENOMIC DNA]</scope>
    <source>
        <strain evidence="22 23">KCTC 19886</strain>
    </source>
</reference>
<dbReference type="InterPro" id="IPR004358">
    <property type="entry name" value="Sig_transdc_His_kin-like_C"/>
</dbReference>
<evidence type="ECO:0000256" key="16">
    <source>
        <dbReference type="ARBA" id="ARBA00023014"/>
    </source>
</evidence>
<dbReference type="Gene3D" id="3.30.565.10">
    <property type="entry name" value="Histidine kinase-like ATPase, C-terminal domain"/>
    <property type="match status" value="1"/>
</dbReference>
<keyword evidence="19" id="KW-0175">Coiled coil</keyword>
<keyword evidence="13" id="KW-0067">ATP-binding</keyword>
<dbReference type="Pfam" id="PF07730">
    <property type="entry name" value="HisKA_3"/>
    <property type="match status" value="1"/>
</dbReference>
<name>A0ABV3P3R8_9ACTN</name>
<protein>
    <recommendedName>
        <fullName evidence="5">Oxygen sensor histidine kinase NreB</fullName>
        <ecNumber evidence="4">2.7.13.3</ecNumber>
    </recommendedName>
    <alternativeName>
        <fullName evidence="18">Nitrogen regulation protein B</fullName>
    </alternativeName>
</protein>
<evidence type="ECO:0000256" key="19">
    <source>
        <dbReference type="SAM" id="Coils"/>
    </source>
</evidence>
<dbReference type="PROSITE" id="PS50109">
    <property type="entry name" value="HIS_KIN"/>
    <property type="match status" value="1"/>
</dbReference>
<evidence type="ECO:0000256" key="7">
    <source>
        <dbReference type="ARBA" id="ARBA00022490"/>
    </source>
</evidence>
<feature type="transmembrane region" description="Helical" evidence="20">
    <location>
        <begin position="81"/>
        <end position="109"/>
    </location>
</feature>
<evidence type="ECO:0000256" key="15">
    <source>
        <dbReference type="ARBA" id="ARBA00023012"/>
    </source>
</evidence>
<dbReference type="PIRSF" id="PIRSF037434">
    <property type="entry name" value="STHK_ChrS"/>
    <property type="match status" value="1"/>
</dbReference>
<evidence type="ECO:0000256" key="10">
    <source>
        <dbReference type="ARBA" id="ARBA00022723"/>
    </source>
</evidence>
<keyword evidence="7" id="KW-0963">Cytoplasm</keyword>
<keyword evidence="12 22" id="KW-0418">Kinase</keyword>
<keyword evidence="20" id="KW-0472">Membrane</keyword>
<feature type="domain" description="Histidine kinase" evidence="21">
    <location>
        <begin position="313"/>
        <end position="402"/>
    </location>
</feature>
<dbReference type="CDD" id="cd16917">
    <property type="entry name" value="HATPase_UhpB-NarQ-NarX-like"/>
    <property type="match status" value="1"/>
</dbReference>
<comment type="caution">
    <text evidence="22">The sequence shown here is derived from an EMBL/GenBank/DDBJ whole genome shotgun (WGS) entry which is preliminary data.</text>
</comment>
<evidence type="ECO:0000256" key="9">
    <source>
        <dbReference type="ARBA" id="ARBA00022679"/>
    </source>
</evidence>
<evidence type="ECO:0000256" key="6">
    <source>
        <dbReference type="ARBA" id="ARBA00022485"/>
    </source>
</evidence>
<dbReference type="PANTHER" id="PTHR24421">
    <property type="entry name" value="NITRATE/NITRITE SENSOR PROTEIN NARX-RELATED"/>
    <property type="match status" value="1"/>
</dbReference>
<feature type="coiled-coil region" evidence="19">
    <location>
        <begin position="170"/>
        <end position="197"/>
    </location>
</feature>
<evidence type="ECO:0000256" key="5">
    <source>
        <dbReference type="ARBA" id="ARBA00017322"/>
    </source>
</evidence>
<keyword evidence="8" id="KW-0597">Phosphoprotein</keyword>
<dbReference type="InterPro" id="IPR050482">
    <property type="entry name" value="Sensor_HK_TwoCompSys"/>
</dbReference>
<dbReference type="Pfam" id="PF02518">
    <property type="entry name" value="HATPase_c"/>
    <property type="match status" value="1"/>
</dbReference>
<dbReference type="EC" id="2.7.13.3" evidence="4"/>
<dbReference type="InterPro" id="IPR005467">
    <property type="entry name" value="His_kinase_dom"/>
</dbReference>
<evidence type="ECO:0000256" key="20">
    <source>
        <dbReference type="SAM" id="Phobius"/>
    </source>
</evidence>
<dbReference type="InterPro" id="IPR036890">
    <property type="entry name" value="HATPase_C_sf"/>
</dbReference>
<dbReference type="SMART" id="SM00387">
    <property type="entry name" value="HATPase_c"/>
    <property type="match status" value="1"/>
</dbReference>
<keyword evidence="6" id="KW-0004">4Fe-4S</keyword>
<feature type="transmembrane region" description="Helical" evidence="20">
    <location>
        <begin position="26"/>
        <end position="44"/>
    </location>
</feature>
<dbReference type="InterPro" id="IPR017205">
    <property type="entry name" value="Sig_transdc_His_kinase_ChrS"/>
</dbReference>
<comment type="cofactor">
    <cofactor evidence="2">
        <name>[4Fe-4S] cluster</name>
        <dbReference type="ChEBI" id="CHEBI:49883"/>
    </cofactor>
</comment>
<evidence type="ECO:0000313" key="23">
    <source>
        <dbReference type="Proteomes" id="UP001555826"/>
    </source>
</evidence>
<keyword evidence="23" id="KW-1185">Reference proteome</keyword>
<evidence type="ECO:0000256" key="18">
    <source>
        <dbReference type="ARBA" id="ARBA00030800"/>
    </source>
</evidence>
<keyword evidence="20" id="KW-1133">Transmembrane helix</keyword>
<evidence type="ECO:0000256" key="13">
    <source>
        <dbReference type="ARBA" id="ARBA00022840"/>
    </source>
</evidence>
<dbReference type="InterPro" id="IPR011712">
    <property type="entry name" value="Sig_transdc_His_kin_sub3_dim/P"/>
</dbReference>
<dbReference type="GO" id="GO:0016301">
    <property type="term" value="F:kinase activity"/>
    <property type="evidence" value="ECO:0007669"/>
    <property type="project" value="UniProtKB-KW"/>
</dbReference>
<evidence type="ECO:0000256" key="11">
    <source>
        <dbReference type="ARBA" id="ARBA00022741"/>
    </source>
</evidence>
<evidence type="ECO:0000256" key="17">
    <source>
        <dbReference type="ARBA" id="ARBA00024827"/>
    </source>
</evidence>
<feature type="transmembrane region" description="Helical" evidence="20">
    <location>
        <begin position="149"/>
        <end position="171"/>
    </location>
</feature>
<dbReference type="Proteomes" id="UP001555826">
    <property type="component" value="Unassembled WGS sequence"/>
</dbReference>
<proteinExistence type="predicted"/>
<dbReference type="Gene3D" id="1.20.5.1930">
    <property type="match status" value="1"/>
</dbReference>
<feature type="transmembrane region" description="Helical" evidence="20">
    <location>
        <begin position="121"/>
        <end position="143"/>
    </location>
</feature>
<evidence type="ECO:0000313" key="22">
    <source>
        <dbReference type="EMBL" id="MEW9264190.1"/>
    </source>
</evidence>
<dbReference type="InterPro" id="IPR003594">
    <property type="entry name" value="HATPase_dom"/>
</dbReference>
<dbReference type="PRINTS" id="PR00344">
    <property type="entry name" value="BCTRLSENSOR"/>
</dbReference>
<keyword evidence="20" id="KW-0812">Transmembrane</keyword>
<gene>
    <name evidence="22" type="ORF">AB1207_05495</name>
</gene>
<comment type="function">
    <text evidence="17">Member of the two-component regulatory system NreB/NreC involved in the control of dissimilatory nitrate/nitrite reduction in response to oxygen. NreB functions as a direct oxygen sensor histidine kinase which is autophosphorylated, in the absence of oxygen, probably at the conserved histidine residue, and transfers its phosphate group probably to a conserved aspartate residue of NreC. NreB/NreC activates the expression of the nitrate (narGHJI) and nitrite (nir) reductase operons, as well as the putative nitrate transporter gene narT.</text>
</comment>
<evidence type="ECO:0000256" key="2">
    <source>
        <dbReference type="ARBA" id="ARBA00001966"/>
    </source>
</evidence>
<keyword evidence="10" id="KW-0479">Metal-binding</keyword>
<evidence type="ECO:0000256" key="8">
    <source>
        <dbReference type="ARBA" id="ARBA00022553"/>
    </source>
</evidence>
<dbReference type="RefSeq" id="WP_367636816.1">
    <property type="nucleotide sequence ID" value="NZ_JBFNQN010000003.1"/>
</dbReference>
<dbReference type="EMBL" id="JBFNQN010000003">
    <property type="protein sequence ID" value="MEW9264190.1"/>
    <property type="molecule type" value="Genomic_DNA"/>
</dbReference>
<evidence type="ECO:0000256" key="12">
    <source>
        <dbReference type="ARBA" id="ARBA00022777"/>
    </source>
</evidence>
<evidence type="ECO:0000259" key="21">
    <source>
        <dbReference type="PROSITE" id="PS50109"/>
    </source>
</evidence>
<comment type="catalytic activity">
    <reaction evidence="1">
        <text>ATP + protein L-histidine = ADP + protein N-phospho-L-histidine.</text>
        <dbReference type="EC" id="2.7.13.3"/>
    </reaction>
</comment>
<evidence type="ECO:0000256" key="1">
    <source>
        <dbReference type="ARBA" id="ARBA00000085"/>
    </source>
</evidence>
<comment type="subcellular location">
    <subcellularLocation>
        <location evidence="3">Cytoplasm</location>
    </subcellularLocation>
</comment>
<keyword evidence="15" id="KW-0902">Two-component regulatory system</keyword>
<keyword evidence="16" id="KW-0411">Iron-sulfur</keyword>